<dbReference type="InterPro" id="IPR011545">
    <property type="entry name" value="DEAD/DEAH_box_helicase_dom"/>
</dbReference>
<dbReference type="GO" id="GO:0055087">
    <property type="term" value="C:Ski complex"/>
    <property type="evidence" value="ECO:0007669"/>
    <property type="project" value="TreeGrafter"/>
</dbReference>
<protein>
    <submittedName>
        <fullName evidence="8">Ski2-like helicase</fullName>
    </submittedName>
</protein>
<dbReference type="GO" id="GO:0016787">
    <property type="term" value="F:hydrolase activity"/>
    <property type="evidence" value="ECO:0007669"/>
    <property type="project" value="UniProtKB-KW"/>
</dbReference>
<accession>A0A3S4UV78</accession>
<proteinExistence type="predicted"/>
<dbReference type="Proteomes" id="UP000273044">
    <property type="component" value="Chromosome"/>
</dbReference>
<dbReference type="GO" id="GO:0005524">
    <property type="term" value="F:ATP binding"/>
    <property type="evidence" value="ECO:0007669"/>
    <property type="project" value="UniProtKB-KW"/>
</dbReference>
<dbReference type="AlphaFoldDB" id="A0A3S4UV78"/>
<evidence type="ECO:0000256" key="4">
    <source>
        <dbReference type="ARBA" id="ARBA00022840"/>
    </source>
</evidence>
<keyword evidence="1" id="KW-0547">Nucleotide-binding</keyword>
<dbReference type="GO" id="GO:0003676">
    <property type="term" value="F:nucleic acid binding"/>
    <property type="evidence" value="ECO:0007669"/>
    <property type="project" value="InterPro"/>
</dbReference>
<dbReference type="Pfam" id="PF08148">
    <property type="entry name" value="DSHCT"/>
    <property type="match status" value="1"/>
</dbReference>
<dbReference type="EMBL" id="LR134406">
    <property type="protein sequence ID" value="VEH70635.1"/>
    <property type="molecule type" value="Genomic_DNA"/>
</dbReference>
<evidence type="ECO:0000259" key="7">
    <source>
        <dbReference type="PROSITE" id="PS51194"/>
    </source>
</evidence>
<dbReference type="PROSITE" id="PS51192">
    <property type="entry name" value="HELICASE_ATP_BIND_1"/>
    <property type="match status" value="1"/>
</dbReference>
<feature type="compositionally biased region" description="Basic and acidic residues" evidence="5">
    <location>
        <begin position="258"/>
        <end position="268"/>
    </location>
</feature>
<evidence type="ECO:0000313" key="9">
    <source>
        <dbReference type="Proteomes" id="UP000273044"/>
    </source>
</evidence>
<evidence type="ECO:0000313" key="8">
    <source>
        <dbReference type="EMBL" id="VEH70635.1"/>
    </source>
</evidence>
<dbReference type="SUPFAM" id="SSF52540">
    <property type="entry name" value="P-loop containing nucleoside triphosphate hydrolases"/>
    <property type="match status" value="1"/>
</dbReference>
<dbReference type="SMART" id="SM00487">
    <property type="entry name" value="DEXDc"/>
    <property type="match status" value="1"/>
</dbReference>
<dbReference type="InterPro" id="IPR058621">
    <property type="entry name" value="SH3_HelY"/>
</dbReference>
<feature type="region of interest" description="Disordered" evidence="5">
    <location>
        <begin position="258"/>
        <end position="292"/>
    </location>
</feature>
<dbReference type="Pfam" id="PF26090">
    <property type="entry name" value="SH3_HelY"/>
    <property type="match status" value="1"/>
</dbReference>
<dbReference type="Pfam" id="PF00271">
    <property type="entry name" value="Helicase_C"/>
    <property type="match status" value="1"/>
</dbReference>
<dbReference type="SMART" id="SM01142">
    <property type="entry name" value="DSHCT"/>
    <property type="match status" value="1"/>
</dbReference>
<dbReference type="InterPro" id="IPR050699">
    <property type="entry name" value="RNA-DNA_Helicase"/>
</dbReference>
<sequence length="936" mass="102501">MSSACRECSRSSSPEAPCYLGAVTDQVQRFAALYSFPLDDYQIAGCEALASGSGVLVAAPTGAGKTVVGEFAVWLALETGTRCFYTTPIKALSNQKYHDLVARHGADRVGLLTGDSSVNGDAQVVVMTTEVLRNMIYASSTGLNNLGHVVMDEVHYLADRFRGAVWEEVILGLTPRVQITALSATVSNVEDFGDWLRTVRGSFEVVVSERRPVPLYQQVLVGTKLVDLFEGVAPTARELPGERAAKVNRELLKVSRAEATRVRDDSRRPRGRSGRGKRPRGSGSFGGDVHPRFAGHRTSRTEVARVLERARLLPAIWFIFSRAGCDAAVEQLLTAGVNLTTRAEAALLGEIADRHVSGLSVTDLDALGYEDFRGALCAGIAAHHAGQLPAFKAIVEEGFATGACKLVFATETLALGINMPARTVVLEKLVKYNGEAVVDITPGEYTQLTGRAGRRGIDVEGHAVVQWQPGMDPRAVAGLASRRTYPLRSSFAPSYNMAVNLTASLGRERAREVLNQSFAQFTIDKTVVKASRADRDRRREIAASRAEAECHLGDFMEYAALREEISQLEGTSAAARRARRADDIAEAISKLMPGDVIWVPRQGWCVALAVGQKQSRDGVPWVQVIAADHTVLRLRPHDLPGAPTPVSRVRVPRRFSVQDRKARRELLAGLSARLESVDPETPVFEPTPTDEEQAKRIAELRRRMKRHPCHGCEDRELHAVAAARAIRLEREATRREAELTGRANSLAVQFDRVCGVLSDLGYLHGDELSDAGRMLRRIYNELDLVAAECIRRDVFADLDGPQLAAVLSSLLYESRPGRDQRHPRMPDAASEAAQSALRTVWREIGALERNHRRDRGREPDIGFAEAAWRWASGQELAKVLRISGLPAGDFVRWVRQVVDLAGQIATAAGPGDLRRTCREAIAAMRRGVVETDIEED</sequence>
<evidence type="ECO:0000256" key="3">
    <source>
        <dbReference type="ARBA" id="ARBA00022806"/>
    </source>
</evidence>
<dbReference type="PANTHER" id="PTHR12131">
    <property type="entry name" value="ATP-DEPENDENT RNA AND DNA HELICASE"/>
    <property type="match status" value="1"/>
</dbReference>
<name>A0A3S4UV78_9ACTN</name>
<dbReference type="PANTHER" id="PTHR12131:SF1">
    <property type="entry name" value="ATP-DEPENDENT RNA HELICASE SUPV3L1, MITOCHONDRIAL-RELATED"/>
    <property type="match status" value="1"/>
</dbReference>
<dbReference type="GO" id="GO:0070478">
    <property type="term" value="P:nuclear-transcribed mRNA catabolic process, 3'-5' exonucleolytic nonsense-mediated decay"/>
    <property type="evidence" value="ECO:0007669"/>
    <property type="project" value="TreeGrafter"/>
</dbReference>
<feature type="domain" description="Helicase C-terminal" evidence="7">
    <location>
        <begin position="305"/>
        <end position="505"/>
    </location>
</feature>
<dbReference type="GO" id="GO:0004386">
    <property type="term" value="F:helicase activity"/>
    <property type="evidence" value="ECO:0007669"/>
    <property type="project" value="UniProtKB-KW"/>
</dbReference>
<gene>
    <name evidence="8" type="ORF">NCTC12967_01937</name>
</gene>
<dbReference type="PROSITE" id="PS51194">
    <property type="entry name" value="HELICASE_CTER"/>
    <property type="match status" value="1"/>
</dbReference>
<evidence type="ECO:0000256" key="5">
    <source>
        <dbReference type="SAM" id="MobiDB-lite"/>
    </source>
</evidence>
<evidence type="ECO:0000259" key="6">
    <source>
        <dbReference type="PROSITE" id="PS51192"/>
    </source>
</evidence>
<keyword evidence="4" id="KW-0067">ATP-binding</keyword>
<dbReference type="InterPro" id="IPR027417">
    <property type="entry name" value="P-loop_NTPase"/>
</dbReference>
<dbReference type="Gene3D" id="1.10.3380.30">
    <property type="match status" value="1"/>
</dbReference>
<dbReference type="Pfam" id="PF00270">
    <property type="entry name" value="DEAD"/>
    <property type="match status" value="1"/>
</dbReference>
<feature type="domain" description="Helicase ATP-binding" evidence="6">
    <location>
        <begin position="46"/>
        <end position="204"/>
    </location>
</feature>
<reference evidence="8 9" key="1">
    <citation type="submission" date="2018-12" db="EMBL/GenBank/DDBJ databases">
        <authorList>
            <consortium name="Pathogen Informatics"/>
        </authorList>
    </citation>
    <scope>NUCLEOTIDE SEQUENCE [LARGE SCALE GENOMIC DNA]</scope>
    <source>
        <strain evidence="8 9">NCTC12967</strain>
    </source>
</reference>
<keyword evidence="9" id="KW-1185">Reference proteome</keyword>
<feature type="compositionally biased region" description="Basic residues" evidence="5">
    <location>
        <begin position="269"/>
        <end position="280"/>
    </location>
</feature>
<evidence type="ECO:0000256" key="2">
    <source>
        <dbReference type="ARBA" id="ARBA00022801"/>
    </source>
</evidence>
<evidence type="ECO:0000256" key="1">
    <source>
        <dbReference type="ARBA" id="ARBA00022741"/>
    </source>
</evidence>
<keyword evidence="2" id="KW-0378">Hydrolase</keyword>
<dbReference type="SMART" id="SM00490">
    <property type="entry name" value="HELICc"/>
    <property type="match status" value="1"/>
</dbReference>
<dbReference type="InterPro" id="IPR014001">
    <property type="entry name" value="Helicase_ATP-bd"/>
</dbReference>
<dbReference type="Gene3D" id="3.40.50.300">
    <property type="entry name" value="P-loop containing nucleotide triphosphate hydrolases"/>
    <property type="match status" value="2"/>
</dbReference>
<dbReference type="InterPro" id="IPR001650">
    <property type="entry name" value="Helicase_C-like"/>
</dbReference>
<organism evidence="8 9">
    <name type="scientific">Arachnia propionica</name>
    <dbReference type="NCBI Taxonomy" id="1750"/>
    <lineage>
        <taxon>Bacteria</taxon>
        <taxon>Bacillati</taxon>
        <taxon>Actinomycetota</taxon>
        <taxon>Actinomycetes</taxon>
        <taxon>Propionibacteriales</taxon>
        <taxon>Propionibacteriaceae</taxon>
        <taxon>Arachnia</taxon>
    </lineage>
</organism>
<dbReference type="InterPro" id="IPR012961">
    <property type="entry name" value="Ski2/MTR4_C"/>
</dbReference>
<keyword evidence="3 8" id="KW-0347">Helicase</keyword>